<keyword evidence="4" id="KW-0804">Transcription</keyword>
<dbReference type="GO" id="GO:0006352">
    <property type="term" value="P:DNA-templated transcription initiation"/>
    <property type="evidence" value="ECO:0007669"/>
    <property type="project" value="InterPro"/>
</dbReference>
<reference evidence="8 9" key="1">
    <citation type="submission" date="2019-03" db="EMBL/GenBank/DDBJ databases">
        <title>Cohnella endophytica sp. nov., a novel endophytic bacterium isolated from bark of Sonneratia apetala.</title>
        <authorList>
            <person name="Tuo L."/>
        </authorList>
    </citation>
    <scope>NUCLEOTIDE SEQUENCE [LARGE SCALE GENOMIC DNA]</scope>
    <source>
        <strain evidence="8 9">CCTCC AB 208254</strain>
    </source>
</reference>
<dbReference type="GO" id="GO:0003677">
    <property type="term" value="F:DNA binding"/>
    <property type="evidence" value="ECO:0007669"/>
    <property type="project" value="InterPro"/>
</dbReference>
<dbReference type="AlphaFoldDB" id="A0A4Y8LWA9"/>
<evidence type="ECO:0000259" key="7">
    <source>
        <dbReference type="Pfam" id="PF08281"/>
    </source>
</evidence>
<evidence type="ECO:0000313" key="8">
    <source>
        <dbReference type="EMBL" id="TFE24873.1"/>
    </source>
</evidence>
<dbReference type="InterPro" id="IPR013324">
    <property type="entry name" value="RNA_pol_sigma_r3/r4-like"/>
</dbReference>
<dbReference type="SUPFAM" id="SSF88659">
    <property type="entry name" value="Sigma3 and sigma4 domains of RNA polymerase sigma factors"/>
    <property type="match status" value="1"/>
</dbReference>
<comment type="caution">
    <text evidence="8">The sequence shown here is derived from an EMBL/GenBank/DDBJ whole genome shotgun (WGS) entry which is preliminary data.</text>
</comment>
<dbReference type="GO" id="GO:0016987">
    <property type="term" value="F:sigma factor activity"/>
    <property type="evidence" value="ECO:0007669"/>
    <property type="project" value="UniProtKB-KW"/>
</dbReference>
<dbReference type="RefSeq" id="WP_135153031.1">
    <property type="nucleotide sequence ID" value="NZ_SOMN01000022.1"/>
</dbReference>
<dbReference type="InterPro" id="IPR007627">
    <property type="entry name" value="RNA_pol_sigma70_r2"/>
</dbReference>
<dbReference type="PANTHER" id="PTHR43133">
    <property type="entry name" value="RNA POLYMERASE ECF-TYPE SIGMA FACTO"/>
    <property type="match status" value="1"/>
</dbReference>
<accession>A0A4Y8LWA9</accession>
<evidence type="ECO:0000259" key="6">
    <source>
        <dbReference type="Pfam" id="PF04542"/>
    </source>
</evidence>
<feature type="domain" description="RNA polymerase sigma-70 region 2" evidence="6">
    <location>
        <begin position="24"/>
        <end position="92"/>
    </location>
</feature>
<evidence type="ECO:0000256" key="3">
    <source>
        <dbReference type="ARBA" id="ARBA00023082"/>
    </source>
</evidence>
<dbReference type="Gene3D" id="1.10.1740.10">
    <property type="match status" value="1"/>
</dbReference>
<dbReference type="PANTHER" id="PTHR43133:SF62">
    <property type="entry name" value="RNA POLYMERASE SIGMA FACTOR SIGZ"/>
    <property type="match status" value="1"/>
</dbReference>
<dbReference type="InterPro" id="IPR036388">
    <property type="entry name" value="WH-like_DNA-bd_sf"/>
</dbReference>
<dbReference type="Pfam" id="PF04542">
    <property type="entry name" value="Sigma70_r2"/>
    <property type="match status" value="1"/>
</dbReference>
<sequence>MPNLSDGELIRQVRDGRKDAIEQLYDRHARIVYSFAFRVCGNETMAREVVQLVFLRLWTTKAEFDSGKGAFSSWLITMTRNISIDVLRRERRHQSMVSIDQLEDNPGNSVSDDDPESILMRNDRQEVIATASRRLSPPQQRVIELLYWKGYTLQEIAKMGGEPVGTVKNRLHQALKTLRRHLQGLRGEL</sequence>
<feature type="domain" description="RNA polymerase sigma factor 70 region 4 type 2" evidence="7">
    <location>
        <begin position="128"/>
        <end position="178"/>
    </location>
</feature>
<evidence type="ECO:0000256" key="5">
    <source>
        <dbReference type="SAM" id="MobiDB-lite"/>
    </source>
</evidence>
<organism evidence="8 9">
    <name type="scientific">Cohnella luojiensis</name>
    <dbReference type="NCBI Taxonomy" id="652876"/>
    <lineage>
        <taxon>Bacteria</taxon>
        <taxon>Bacillati</taxon>
        <taxon>Bacillota</taxon>
        <taxon>Bacilli</taxon>
        <taxon>Bacillales</taxon>
        <taxon>Paenibacillaceae</taxon>
        <taxon>Cohnella</taxon>
    </lineage>
</organism>
<keyword evidence="2" id="KW-0805">Transcription regulation</keyword>
<dbReference type="CDD" id="cd06171">
    <property type="entry name" value="Sigma70_r4"/>
    <property type="match status" value="1"/>
</dbReference>
<dbReference type="InterPro" id="IPR013325">
    <property type="entry name" value="RNA_pol_sigma_r2"/>
</dbReference>
<gene>
    <name evidence="8" type="ORF">E2980_15120</name>
</gene>
<keyword evidence="3" id="KW-0731">Sigma factor</keyword>
<dbReference type="InterPro" id="IPR039425">
    <property type="entry name" value="RNA_pol_sigma-70-like"/>
</dbReference>
<keyword evidence="9" id="KW-1185">Reference proteome</keyword>
<evidence type="ECO:0000256" key="1">
    <source>
        <dbReference type="ARBA" id="ARBA00010641"/>
    </source>
</evidence>
<dbReference type="InterPro" id="IPR013249">
    <property type="entry name" value="RNA_pol_sigma70_r4_t2"/>
</dbReference>
<dbReference type="Gene3D" id="1.10.10.10">
    <property type="entry name" value="Winged helix-like DNA-binding domain superfamily/Winged helix DNA-binding domain"/>
    <property type="match status" value="1"/>
</dbReference>
<evidence type="ECO:0000313" key="9">
    <source>
        <dbReference type="Proteomes" id="UP000297900"/>
    </source>
</evidence>
<dbReference type="EMBL" id="SOMN01000022">
    <property type="protein sequence ID" value="TFE24873.1"/>
    <property type="molecule type" value="Genomic_DNA"/>
</dbReference>
<dbReference type="Proteomes" id="UP000297900">
    <property type="component" value="Unassembled WGS sequence"/>
</dbReference>
<dbReference type="NCBIfam" id="TIGR02937">
    <property type="entry name" value="sigma70-ECF"/>
    <property type="match status" value="1"/>
</dbReference>
<dbReference type="SUPFAM" id="SSF88946">
    <property type="entry name" value="Sigma2 domain of RNA polymerase sigma factors"/>
    <property type="match status" value="1"/>
</dbReference>
<proteinExistence type="inferred from homology"/>
<dbReference type="OrthoDB" id="9784272at2"/>
<evidence type="ECO:0000256" key="4">
    <source>
        <dbReference type="ARBA" id="ARBA00023163"/>
    </source>
</evidence>
<protein>
    <submittedName>
        <fullName evidence="8">Sigma-70 family RNA polymerase sigma factor</fullName>
    </submittedName>
</protein>
<evidence type="ECO:0000256" key="2">
    <source>
        <dbReference type="ARBA" id="ARBA00023015"/>
    </source>
</evidence>
<comment type="similarity">
    <text evidence="1">Belongs to the sigma-70 factor family. ECF subfamily.</text>
</comment>
<dbReference type="InterPro" id="IPR014284">
    <property type="entry name" value="RNA_pol_sigma-70_dom"/>
</dbReference>
<feature type="region of interest" description="Disordered" evidence="5">
    <location>
        <begin position="97"/>
        <end position="116"/>
    </location>
</feature>
<name>A0A4Y8LWA9_9BACL</name>
<dbReference type="Pfam" id="PF08281">
    <property type="entry name" value="Sigma70_r4_2"/>
    <property type="match status" value="1"/>
</dbReference>